<evidence type="ECO:0000313" key="3">
    <source>
        <dbReference type="Proteomes" id="UP000835052"/>
    </source>
</evidence>
<dbReference type="AlphaFoldDB" id="A0A8S1HRD5"/>
<evidence type="ECO:0000256" key="1">
    <source>
        <dbReference type="SAM" id="Phobius"/>
    </source>
</evidence>
<accession>A0A8S1HRD5</accession>
<dbReference type="Proteomes" id="UP000835052">
    <property type="component" value="Unassembled WGS sequence"/>
</dbReference>
<evidence type="ECO:0000313" key="2">
    <source>
        <dbReference type="EMBL" id="CAD6197929.1"/>
    </source>
</evidence>
<feature type="transmembrane region" description="Helical" evidence="1">
    <location>
        <begin position="120"/>
        <end position="138"/>
    </location>
</feature>
<proteinExistence type="predicted"/>
<keyword evidence="3" id="KW-1185">Reference proteome</keyword>
<gene>
    <name evidence="2" type="ORF">CAUJ_LOCUS13836</name>
</gene>
<dbReference type="OrthoDB" id="5840914at2759"/>
<dbReference type="EMBL" id="CAJGYM010000109">
    <property type="protein sequence ID" value="CAD6197929.1"/>
    <property type="molecule type" value="Genomic_DNA"/>
</dbReference>
<sequence length="237" mass="27564">MAFSFHQAIDNHILNLFDACGLLFWTQCRRYTGFPAQRKTWYDMHIRCSLLLNSARSRRSVTKKGPIFDENLVRRAHQWDKIDSGKYTLIYRDLGASRSFFMIGAFVPCFLLTIDAKELGSLVAVPLFAVLCVVALLTRLQQLRLLRIYQNKENVAEFVAVRSKFIVGTEKMHFNRELSVGCYMADESRSEGFRILFQFLFGNVQIDKSRFLIDDGMFRANNYRSFMLNETDVPPRL</sequence>
<feature type="transmembrane region" description="Helical" evidence="1">
    <location>
        <begin position="96"/>
        <end position="114"/>
    </location>
</feature>
<organism evidence="2 3">
    <name type="scientific">Caenorhabditis auriculariae</name>
    <dbReference type="NCBI Taxonomy" id="2777116"/>
    <lineage>
        <taxon>Eukaryota</taxon>
        <taxon>Metazoa</taxon>
        <taxon>Ecdysozoa</taxon>
        <taxon>Nematoda</taxon>
        <taxon>Chromadorea</taxon>
        <taxon>Rhabditida</taxon>
        <taxon>Rhabditina</taxon>
        <taxon>Rhabditomorpha</taxon>
        <taxon>Rhabditoidea</taxon>
        <taxon>Rhabditidae</taxon>
        <taxon>Peloderinae</taxon>
        <taxon>Caenorhabditis</taxon>
    </lineage>
</organism>
<keyword evidence="1" id="KW-0472">Membrane</keyword>
<reference evidence="2" key="1">
    <citation type="submission" date="2020-10" db="EMBL/GenBank/DDBJ databases">
        <authorList>
            <person name="Kikuchi T."/>
        </authorList>
    </citation>
    <scope>NUCLEOTIDE SEQUENCE</scope>
    <source>
        <strain evidence="2">NKZ352</strain>
    </source>
</reference>
<keyword evidence="1" id="KW-0812">Transmembrane</keyword>
<name>A0A8S1HRD5_9PELO</name>
<keyword evidence="1" id="KW-1133">Transmembrane helix</keyword>
<comment type="caution">
    <text evidence="2">The sequence shown here is derived from an EMBL/GenBank/DDBJ whole genome shotgun (WGS) entry which is preliminary data.</text>
</comment>
<protein>
    <submittedName>
        <fullName evidence="2">Uncharacterized protein</fullName>
    </submittedName>
</protein>